<dbReference type="InterPro" id="IPR016185">
    <property type="entry name" value="PreATP-grasp_dom_sf"/>
</dbReference>
<keyword evidence="5 9" id="KW-0479">Metal-binding</keyword>
<comment type="catalytic activity">
    <reaction evidence="9">
        <text>gamma-L-glutamyl-L-cysteine + glycine + ATP = glutathione + ADP + phosphate + H(+)</text>
        <dbReference type="Rhea" id="RHEA:13557"/>
        <dbReference type="ChEBI" id="CHEBI:15378"/>
        <dbReference type="ChEBI" id="CHEBI:30616"/>
        <dbReference type="ChEBI" id="CHEBI:43474"/>
        <dbReference type="ChEBI" id="CHEBI:57305"/>
        <dbReference type="ChEBI" id="CHEBI:57925"/>
        <dbReference type="ChEBI" id="CHEBI:58173"/>
        <dbReference type="ChEBI" id="CHEBI:456216"/>
        <dbReference type="EC" id="6.3.2.3"/>
    </reaction>
</comment>
<evidence type="ECO:0000313" key="15">
    <source>
        <dbReference type="Proteomes" id="UP001147695"/>
    </source>
</evidence>
<keyword evidence="6 9" id="KW-0547">Nucleotide-binding</keyword>
<dbReference type="Gene3D" id="3.30.470.20">
    <property type="entry name" value="ATP-grasp fold, B domain"/>
    <property type="match status" value="1"/>
</dbReference>
<feature type="binding site" evidence="12">
    <location>
        <begin position="157"/>
        <end position="160"/>
    </location>
    <ligand>
        <name>substrate</name>
    </ligand>
</feature>
<reference evidence="14" key="1">
    <citation type="submission" date="2022-12" db="EMBL/GenBank/DDBJ databases">
        <authorList>
            <person name="Petersen C."/>
        </authorList>
    </citation>
    <scope>NUCLEOTIDE SEQUENCE</scope>
    <source>
        <strain evidence="14">IBT 35673</strain>
    </source>
</reference>
<sequence length="485" mass="52860">MAQSIYSNYPPELSAAQQKFLVTAVKDWAIHNGLAVRPGPTVVPEGGNPNGVLATNAPVTLFPSPFPRTCFTEATALQEVYNKLYASITCNEEWLGEIVKGLIEVDDFVANLWKVHLAVQKEGYVQNLALGLYRSDYMAHVSPAGDTALKQVEFNTISSSFGGLSALVRQMHTELLTSPPGSSINYPSHPLLQSEVPPENTAVETLSSGLAVAHKAYGASKSTPALPLCVAFVVQDTERNVFDQHALSEHLKKTHNIPRQLIPTTALPPPHSPDSIFEVTTVYLRAYYSPDEYTSSRDWEARTHLERSAAIKCPTQVLAEPTGLDHLTGFLKDVDASLIERVRATFAPQYDLSPNSKGRELALNPETALNHVLKPQREGGGNNVYKADIPGFLQSLPESDWKGWVLMELINPASNAQNVALRNDGEVLRGDVISELGVYGTILWEDTGKILHNNHGGYLLRTKGKEVNEGGVAAGFSSLDSVLLF</sequence>
<feature type="binding site" evidence="12">
    <location>
        <begin position="472"/>
        <end position="473"/>
    </location>
    <ligand>
        <name>substrate</name>
    </ligand>
</feature>
<dbReference type="GO" id="GO:0043295">
    <property type="term" value="F:glutathione binding"/>
    <property type="evidence" value="ECO:0007669"/>
    <property type="project" value="UniProtKB-UniRule"/>
</dbReference>
<feature type="binding site" evidence="10">
    <location>
        <position position="463"/>
    </location>
    <ligand>
        <name>ATP</name>
        <dbReference type="ChEBI" id="CHEBI:30616"/>
    </ligand>
</feature>
<feature type="binding site" evidence="10">
    <location>
        <position position="134"/>
    </location>
    <ligand>
        <name>substrate</name>
    </ligand>
</feature>
<evidence type="ECO:0000256" key="8">
    <source>
        <dbReference type="ARBA" id="ARBA00022842"/>
    </source>
</evidence>
<evidence type="ECO:0000256" key="9">
    <source>
        <dbReference type="PIRNR" id="PIRNR001558"/>
    </source>
</evidence>
<dbReference type="PIRSF" id="PIRSF001558">
    <property type="entry name" value="GSHase"/>
    <property type="match status" value="1"/>
</dbReference>
<evidence type="ECO:0000256" key="3">
    <source>
        <dbReference type="ARBA" id="ARBA00022598"/>
    </source>
</evidence>
<dbReference type="Gene3D" id="3.40.50.1760">
    <property type="entry name" value="Glutathione synthase, substrate-binding domain superfamily, eukaryotic"/>
    <property type="match status" value="1"/>
</dbReference>
<dbReference type="Proteomes" id="UP001147695">
    <property type="component" value="Unassembled WGS sequence"/>
</dbReference>
<reference evidence="14" key="2">
    <citation type="journal article" date="2023" name="IMA Fungus">
        <title>Comparative genomic study of the Penicillium genus elucidates a diverse pangenome and 15 lateral gene transfer events.</title>
        <authorList>
            <person name="Petersen C."/>
            <person name="Sorensen T."/>
            <person name="Nielsen M.R."/>
            <person name="Sondergaard T.E."/>
            <person name="Sorensen J.L."/>
            <person name="Fitzpatrick D.A."/>
            <person name="Frisvad J.C."/>
            <person name="Nielsen K.L."/>
        </authorList>
    </citation>
    <scope>NUCLEOTIDE SEQUENCE</scope>
    <source>
        <strain evidence="14">IBT 35673</strain>
    </source>
</reference>
<feature type="binding site" evidence="11">
    <location>
        <position position="153"/>
    </location>
    <ligand>
        <name>Mg(2+)</name>
        <dbReference type="ChEBI" id="CHEBI:18420"/>
    </ligand>
</feature>
<dbReference type="Gene3D" id="3.30.1490.80">
    <property type="match status" value="1"/>
</dbReference>
<protein>
    <recommendedName>
        <fullName evidence="9">Glutathione synthetase</fullName>
        <shortName evidence="9">GSH-S</shortName>
        <ecNumber evidence="9">6.3.2.3</ecNumber>
    </recommendedName>
</protein>
<dbReference type="GO" id="GO:0000287">
    <property type="term" value="F:magnesium ion binding"/>
    <property type="evidence" value="ECO:0007669"/>
    <property type="project" value="UniProtKB-UniRule"/>
</dbReference>
<dbReference type="FunFam" id="3.30.1490.50:FF:000002">
    <property type="entry name" value="Glutathione synthetase"/>
    <property type="match status" value="1"/>
</dbReference>
<evidence type="ECO:0000256" key="5">
    <source>
        <dbReference type="ARBA" id="ARBA00022723"/>
    </source>
</evidence>
<feature type="binding site" evidence="11">
    <location>
        <position position="155"/>
    </location>
    <ligand>
        <name>Mg(2+)</name>
        <dbReference type="ChEBI" id="CHEBI:18420"/>
    </ligand>
</feature>
<accession>A0A9W9QZ80</accession>
<dbReference type="Gene3D" id="1.10.1080.10">
    <property type="entry name" value="Glutathione Synthetase, Chain A, domain 3"/>
    <property type="match status" value="1"/>
</dbReference>
<dbReference type="Gene3D" id="3.30.1490.50">
    <property type="match status" value="1"/>
</dbReference>
<dbReference type="GO" id="GO:0005524">
    <property type="term" value="F:ATP binding"/>
    <property type="evidence" value="ECO:0007669"/>
    <property type="project" value="UniProtKB-UniRule"/>
</dbReference>
<dbReference type="InterPro" id="IPR004887">
    <property type="entry name" value="GSH_synth_subst-bd"/>
</dbReference>
<feature type="binding site" evidence="10">
    <location>
        <position position="153"/>
    </location>
    <ligand>
        <name>ATP</name>
        <dbReference type="ChEBI" id="CHEBI:30616"/>
    </ligand>
</feature>
<evidence type="ECO:0000313" key="14">
    <source>
        <dbReference type="EMBL" id="KAJ5345297.1"/>
    </source>
</evidence>
<dbReference type="AlphaFoldDB" id="A0A9W9QZ80"/>
<dbReference type="PANTHER" id="PTHR11130">
    <property type="entry name" value="GLUTATHIONE SYNTHETASE"/>
    <property type="match status" value="1"/>
</dbReference>
<feature type="binding site" evidence="10">
    <location>
        <position position="461"/>
    </location>
    <ligand>
        <name>substrate</name>
    </ligand>
</feature>
<organism evidence="14 15">
    <name type="scientific">Penicillium brevicompactum</name>
    <dbReference type="NCBI Taxonomy" id="5074"/>
    <lineage>
        <taxon>Eukaryota</taxon>
        <taxon>Fungi</taxon>
        <taxon>Dikarya</taxon>
        <taxon>Ascomycota</taxon>
        <taxon>Pezizomycotina</taxon>
        <taxon>Eurotiomycetes</taxon>
        <taxon>Eurotiomycetidae</taxon>
        <taxon>Eurotiales</taxon>
        <taxon>Aspergillaceae</taxon>
        <taxon>Penicillium</taxon>
    </lineage>
</organism>
<dbReference type="GO" id="GO:0004363">
    <property type="term" value="F:glutathione synthase activity"/>
    <property type="evidence" value="ECO:0007669"/>
    <property type="project" value="UniProtKB-UniRule"/>
</dbReference>
<dbReference type="SUPFAM" id="SSF52440">
    <property type="entry name" value="PreATP-grasp domain"/>
    <property type="match status" value="1"/>
</dbReference>
<evidence type="ECO:0000256" key="2">
    <source>
        <dbReference type="ARBA" id="ARBA00010385"/>
    </source>
</evidence>
<keyword evidence="7 9" id="KW-0067">ATP-binding</keyword>
<dbReference type="InterPro" id="IPR014709">
    <property type="entry name" value="Glutathione_synthase_C_euk"/>
</dbReference>
<gene>
    <name evidence="14" type="ORF">N7452_003301</name>
</gene>
<comment type="cofactor">
    <cofactor evidence="9 11">
        <name>Mg(2+)</name>
        <dbReference type="ChEBI" id="CHEBI:18420"/>
    </cofactor>
    <text evidence="9 11">Binds 1 Mg(2+) ion per subunit.</text>
</comment>
<comment type="caution">
    <text evidence="14">The sequence shown here is derived from an EMBL/GenBank/DDBJ whole genome shotgun (WGS) entry which is preliminary data.</text>
</comment>
<dbReference type="EMBL" id="JAPZBQ010000002">
    <property type="protein sequence ID" value="KAJ5345297.1"/>
    <property type="molecule type" value="Genomic_DNA"/>
</dbReference>
<comment type="similarity">
    <text evidence="2 9">Belongs to the eukaryotic GSH synthase family.</text>
</comment>
<dbReference type="Pfam" id="PF03917">
    <property type="entry name" value="GSH_synth_ATP"/>
    <property type="match status" value="1"/>
</dbReference>
<dbReference type="NCBIfam" id="TIGR01986">
    <property type="entry name" value="glut_syn_euk"/>
    <property type="match status" value="1"/>
</dbReference>
<feature type="domain" description="Glutathione synthase substrate-binding" evidence="13">
    <location>
        <begin position="229"/>
        <end position="315"/>
    </location>
</feature>
<name>A0A9W9QZ80_PENBR</name>
<feature type="binding site" evidence="10">
    <location>
        <position position="435"/>
    </location>
    <ligand>
        <name>ATP</name>
        <dbReference type="ChEBI" id="CHEBI:30616"/>
    </ligand>
</feature>
<proteinExistence type="inferred from homology"/>
<dbReference type="Pfam" id="PF03199">
    <property type="entry name" value="GSH_synthase"/>
    <property type="match status" value="1"/>
</dbReference>
<evidence type="ECO:0000256" key="4">
    <source>
        <dbReference type="ARBA" id="ARBA00022684"/>
    </source>
</evidence>
<feature type="binding site" evidence="10">
    <location>
        <begin position="407"/>
        <end position="410"/>
    </location>
    <ligand>
        <name>ATP</name>
        <dbReference type="ChEBI" id="CHEBI:30616"/>
    </ligand>
</feature>
<feature type="binding site" evidence="12">
    <location>
        <begin position="238"/>
        <end position="240"/>
    </location>
    <ligand>
        <name>substrate</name>
    </ligand>
</feature>
<comment type="pathway">
    <text evidence="1 9">Sulfur metabolism; glutathione biosynthesis; glutathione from L-cysteine and L-glutamate: step 2/2.</text>
</comment>
<dbReference type="PANTHER" id="PTHR11130:SF0">
    <property type="entry name" value="GLUTATHIONE SYNTHETASE"/>
    <property type="match status" value="1"/>
</dbReference>
<evidence type="ECO:0000256" key="1">
    <source>
        <dbReference type="ARBA" id="ARBA00004965"/>
    </source>
</evidence>
<feature type="binding site" evidence="11">
    <location>
        <position position="378"/>
    </location>
    <ligand>
        <name>Mg(2+)</name>
        <dbReference type="ChEBI" id="CHEBI:18420"/>
    </ligand>
</feature>
<dbReference type="InterPro" id="IPR014042">
    <property type="entry name" value="Glutathione_synthase_a-hlx"/>
</dbReference>
<evidence type="ECO:0000256" key="10">
    <source>
        <dbReference type="PIRSR" id="PIRSR001558-1"/>
    </source>
</evidence>
<dbReference type="SUPFAM" id="SSF56059">
    <property type="entry name" value="Glutathione synthetase ATP-binding domain-like"/>
    <property type="match status" value="1"/>
</dbReference>
<keyword evidence="8 9" id="KW-0460">Magnesium</keyword>
<evidence type="ECO:0000256" key="11">
    <source>
        <dbReference type="PIRSR" id="PIRSR001558-2"/>
    </source>
</evidence>
<keyword evidence="4 9" id="KW-0317">Glutathione biosynthesis</keyword>
<dbReference type="InterPro" id="IPR005615">
    <property type="entry name" value="Glutathione_synthase"/>
</dbReference>
<feature type="binding site" evidence="10">
    <location>
        <position position="469"/>
    </location>
    <ligand>
        <name>ATP</name>
        <dbReference type="ChEBI" id="CHEBI:30616"/>
    </ligand>
</feature>
<feature type="binding site" evidence="12">
    <location>
        <begin position="285"/>
        <end position="288"/>
    </location>
    <ligand>
        <name>substrate</name>
    </ligand>
</feature>
<evidence type="ECO:0000256" key="6">
    <source>
        <dbReference type="ARBA" id="ARBA00022741"/>
    </source>
</evidence>
<dbReference type="EC" id="6.3.2.3" evidence="9"/>
<feature type="binding site" evidence="10">
    <location>
        <position position="244"/>
    </location>
    <ligand>
        <name>substrate</name>
    </ligand>
</feature>
<keyword evidence="3 9" id="KW-0436">Ligase</keyword>
<feature type="binding site" evidence="10">
    <location>
        <position position="385"/>
    </location>
    <ligand>
        <name>ATP</name>
        <dbReference type="ChEBI" id="CHEBI:30616"/>
    </ligand>
</feature>
<evidence type="ECO:0000256" key="7">
    <source>
        <dbReference type="ARBA" id="ARBA00022840"/>
    </source>
</evidence>
<feature type="binding site" evidence="10">
    <location>
        <begin position="374"/>
        <end position="383"/>
    </location>
    <ligand>
        <name>ATP</name>
        <dbReference type="ChEBI" id="CHEBI:30616"/>
    </ligand>
</feature>
<dbReference type="InterPro" id="IPR037013">
    <property type="entry name" value="GSH-S_sub-bd_sf"/>
</dbReference>
<evidence type="ECO:0000259" key="13">
    <source>
        <dbReference type="Pfam" id="PF03199"/>
    </source>
</evidence>
<dbReference type="GO" id="GO:0005829">
    <property type="term" value="C:cytosol"/>
    <property type="evidence" value="ECO:0007669"/>
    <property type="project" value="TreeGrafter"/>
</dbReference>
<evidence type="ECO:0000256" key="12">
    <source>
        <dbReference type="PIRSR" id="PIRSR001558-3"/>
    </source>
</evidence>
<dbReference type="InterPro" id="IPR014049">
    <property type="entry name" value="Glutathione_synthase_N_euk"/>
</dbReference>